<dbReference type="GO" id="GO:0015078">
    <property type="term" value="F:proton transmembrane transporter activity"/>
    <property type="evidence" value="ECO:0007669"/>
    <property type="project" value="InterPro"/>
</dbReference>
<keyword evidence="8 15" id="KW-0812">Transmembrane</keyword>
<keyword evidence="9" id="KW-0375">Hydrogen ion transport</keyword>
<evidence type="ECO:0000256" key="6">
    <source>
        <dbReference type="ARBA" id="ARBA00022448"/>
    </source>
</evidence>
<sequence>MNFLKFNDYYAFIFIFLFFSLITSNHFLIFNEETVVAICFISFIIFSFKFFGQSLKESLDERSEAIKNEFYQALVLEQKYCQKAIYQYEKPKVLVQNFVNLSKLLLQAKLLWYKKFLDQSLATFFEDSVRSLVDAKLNERVVQISYSKKTFQEKWLQVIANEFENSVLSEFEKANNEGFQDVLFNQSIIAVENEFKSK</sequence>
<evidence type="ECO:0000256" key="8">
    <source>
        <dbReference type="ARBA" id="ARBA00022692"/>
    </source>
</evidence>
<keyword evidence="14" id="KW-0066">ATP synthesis</keyword>
<evidence type="ECO:0000256" key="13">
    <source>
        <dbReference type="ARBA" id="ARBA00023136"/>
    </source>
</evidence>
<evidence type="ECO:0000256" key="2">
    <source>
        <dbReference type="ARBA" id="ARBA00004304"/>
    </source>
</evidence>
<geneLocation type="mitochondrion" evidence="16"/>
<keyword evidence="13 15" id="KW-0472">Membrane</keyword>
<accession>A0A650AR49</accession>
<dbReference type="PANTHER" id="PTHR37774">
    <property type="entry name" value="ATP SYNTHASE PROTEIN MI25-RELATED"/>
    <property type="match status" value="1"/>
</dbReference>
<evidence type="ECO:0000256" key="1">
    <source>
        <dbReference type="ARBA" id="ARBA00003096"/>
    </source>
</evidence>
<evidence type="ECO:0000256" key="5">
    <source>
        <dbReference type="ARBA" id="ARBA00017388"/>
    </source>
</evidence>
<evidence type="ECO:0000256" key="4">
    <source>
        <dbReference type="ARBA" id="ARBA00011648"/>
    </source>
</evidence>
<comment type="subunit">
    <text evidence="4">F-type ATPases have 2 components, CF(1) - the catalytic core - and CF(0) - the membrane proton channel. CF(1) has five subunits: alpha(3), beta(3), gamma(1), delta(1), epsilon(1). CF(0) has three main subunits: a, b and c.</text>
</comment>
<comment type="similarity">
    <text evidence="3">Belongs to the ATPase protein MI25 family.</text>
</comment>
<feature type="transmembrane region" description="Helical" evidence="15">
    <location>
        <begin position="9"/>
        <end position="29"/>
    </location>
</feature>
<organism evidence="16">
    <name type="scientific">Tetraselmis sp. CCMP 881</name>
    <dbReference type="NCBI Taxonomy" id="1812852"/>
    <lineage>
        <taxon>Eukaryota</taxon>
        <taxon>Viridiplantae</taxon>
        <taxon>Chlorophyta</taxon>
        <taxon>core chlorophytes</taxon>
        <taxon>Chlorodendrophyceae</taxon>
        <taxon>Chlorodendrales</taxon>
        <taxon>Chlorodendraceae</taxon>
        <taxon>Tetraselmis</taxon>
    </lineage>
</organism>
<evidence type="ECO:0000256" key="7">
    <source>
        <dbReference type="ARBA" id="ARBA00022547"/>
    </source>
</evidence>
<dbReference type="GO" id="GO:0031966">
    <property type="term" value="C:mitochondrial membrane"/>
    <property type="evidence" value="ECO:0007669"/>
    <property type="project" value="UniProtKB-SubCell"/>
</dbReference>
<protein>
    <recommendedName>
        <fullName evidence="5">ATP synthase protein MI25</fullName>
    </recommendedName>
</protein>
<evidence type="ECO:0000256" key="15">
    <source>
        <dbReference type="SAM" id="Phobius"/>
    </source>
</evidence>
<evidence type="ECO:0000313" key="16">
    <source>
        <dbReference type="EMBL" id="QGP70618.1"/>
    </source>
</evidence>
<comment type="function">
    <text evidence="1">This is one of the chains of the nonenzymatic component (CF(0) subunit) of the mitochondrial ATPase complex.</text>
</comment>
<keyword evidence="7" id="KW-0138">CF(0)</keyword>
<gene>
    <name evidence="16" type="primary">atp4</name>
</gene>
<proteinExistence type="inferred from homology"/>
<dbReference type="InterPro" id="IPR008688">
    <property type="entry name" value="ATP_synth_Bsub_B/MI25"/>
</dbReference>
<evidence type="ECO:0000256" key="11">
    <source>
        <dbReference type="ARBA" id="ARBA00023065"/>
    </source>
</evidence>
<evidence type="ECO:0000256" key="3">
    <source>
        <dbReference type="ARBA" id="ARBA00009281"/>
    </source>
</evidence>
<evidence type="ECO:0000256" key="14">
    <source>
        <dbReference type="ARBA" id="ARBA00023310"/>
    </source>
</evidence>
<evidence type="ECO:0000256" key="10">
    <source>
        <dbReference type="ARBA" id="ARBA00022989"/>
    </source>
</evidence>
<keyword evidence="6" id="KW-0813">Transport</keyword>
<evidence type="ECO:0000256" key="9">
    <source>
        <dbReference type="ARBA" id="ARBA00022781"/>
    </source>
</evidence>
<comment type="subcellular location">
    <subcellularLocation>
        <location evidence="2">Mitochondrion membrane</location>
        <topology evidence="2">Single-pass membrane protein</topology>
    </subcellularLocation>
</comment>
<keyword evidence="11" id="KW-0406">Ion transport</keyword>
<evidence type="ECO:0000256" key="12">
    <source>
        <dbReference type="ARBA" id="ARBA00023128"/>
    </source>
</evidence>
<dbReference type="InterPro" id="IPR044988">
    <property type="entry name" value="MI25_plants"/>
</dbReference>
<name>A0A650AR49_9CHLO</name>
<feature type="transmembrane region" description="Helical" evidence="15">
    <location>
        <begin position="35"/>
        <end position="52"/>
    </location>
</feature>
<dbReference type="AlphaFoldDB" id="A0A650AR49"/>
<keyword evidence="10 15" id="KW-1133">Transmembrane helix</keyword>
<dbReference type="Pfam" id="PF05405">
    <property type="entry name" value="Mt_ATP-synt_B"/>
    <property type="match status" value="1"/>
</dbReference>
<dbReference type="GO" id="GO:0015986">
    <property type="term" value="P:proton motive force-driven ATP synthesis"/>
    <property type="evidence" value="ECO:0007669"/>
    <property type="project" value="InterPro"/>
</dbReference>
<reference evidence="16" key="1">
    <citation type="submission" date="2019-11" db="EMBL/GenBank/DDBJ databases">
        <title>Complete mitogenomes of the chlorophyte green algae Scherffelia dubia and Tetraselmis sp. CCMP 881 (Chlorodendrophyceae).</title>
        <authorList>
            <person name="Turmel M."/>
            <person name="Otis C."/>
            <person name="de Cambiaire J.-C."/>
            <person name="Lemieux C."/>
        </authorList>
    </citation>
    <scope>NUCLEOTIDE SEQUENCE</scope>
</reference>
<dbReference type="GO" id="GO:0045259">
    <property type="term" value="C:proton-transporting ATP synthase complex"/>
    <property type="evidence" value="ECO:0007669"/>
    <property type="project" value="UniProtKB-KW"/>
</dbReference>
<dbReference type="EMBL" id="MN642087">
    <property type="protein sequence ID" value="QGP70618.1"/>
    <property type="molecule type" value="Genomic_DNA"/>
</dbReference>
<keyword evidence="12 16" id="KW-0496">Mitochondrion</keyword>
<dbReference type="PANTHER" id="PTHR37774:SF4">
    <property type="entry name" value="ATP SYNTHASE PROTEIN MI25"/>
    <property type="match status" value="1"/>
</dbReference>